<proteinExistence type="predicted"/>
<reference evidence="2" key="2">
    <citation type="submission" date="2023-05" db="EMBL/GenBank/DDBJ databases">
        <authorList>
            <consortium name="Lawrence Berkeley National Laboratory"/>
            <person name="Steindorff A."/>
            <person name="Hensen N."/>
            <person name="Bonometti L."/>
            <person name="Westerberg I."/>
            <person name="Brannstrom I.O."/>
            <person name="Guillou S."/>
            <person name="Cros-Aarteil S."/>
            <person name="Calhoun S."/>
            <person name="Haridas S."/>
            <person name="Kuo A."/>
            <person name="Mondo S."/>
            <person name="Pangilinan J."/>
            <person name="Riley R."/>
            <person name="Labutti K."/>
            <person name="Andreopoulos B."/>
            <person name="Lipzen A."/>
            <person name="Chen C."/>
            <person name="Yanf M."/>
            <person name="Daum C."/>
            <person name="Ng V."/>
            <person name="Clum A."/>
            <person name="Ohm R."/>
            <person name="Martin F."/>
            <person name="Silar P."/>
            <person name="Natvig D."/>
            <person name="Lalanne C."/>
            <person name="Gautier V."/>
            <person name="Ament-Velasquez S.L."/>
            <person name="Kruys A."/>
            <person name="Hutchinson M.I."/>
            <person name="Powell A.J."/>
            <person name="Barry K."/>
            <person name="Miller A.N."/>
            <person name="Grigoriev I.V."/>
            <person name="Debuchy R."/>
            <person name="Gladieux P."/>
            <person name="Thoren M.H."/>
            <person name="Johannesson H."/>
        </authorList>
    </citation>
    <scope>NUCLEOTIDE SEQUENCE</scope>
    <source>
        <strain evidence="2">CBS 990.96</strain>
    </source>
</reference>
<protein>
    <recommendedName>
        <fullName evidence="4">Secreted protein</fullName>
    </recommendedName>
</protein>
<dbReference type="AlphaFoldDB" id="A0AAN7BIV6"/>
<name>A0AAN7BIV6_9PEZI</name>
<dbReference type="EMBL" id="MU865404">
    <property type="protein sequence ID" value="KAK4224084.1"/>
    <property type="molecule type" value="Genomic_DNA"/>
</dbReference>
<feature type="chain" id="PRO_5042947817" description="Secreted protein" evidence="1">
    <location>
        <begin position="17"/>
        <end position="110"/>
    </location>
</feature>
<evidence type="ECO:0000256" key="1">
    <source>
        <dbReference type="SAM" id="SignalP"/>
    </source>
</evidence>
<evidence type="ECO:0000313" key="3">
    <source>
        <dbReference type="Proteomes" id="UP001301958"/>
    </source>
</evidence>
<accession>A0AAN7BIV6</accession>
<keyword evidence="3" id="KW-1185">Reference proteome</keyword>
<sequence>MKRVTTLFTLLPAILATPAPEGIIAERQVDSTCNPYTDWGHTQGTHSYFCANLADWPSTNYQCVSYKTPDFCSGKIYCDSSKPCNGNEVCYYGICVQKVNTKQCQRTCTY</sequence>
<organism evidence="2 3">
    <name type="scientific">Podospora fimiseda</name>
    <dbReference type="NCBI Taxonomy" id="252190"/>
    <lineage>
        <taxon>Eukaryota</taxon>
        <taxon>Fungi</taxon>
        <taxon>Dikarya</taxon>
        <taxon>Ascomycota</taxon>
        <taxon>Pezizomycotina</taxon>
        <taxon>Sordariomycetes</taxon>
        <taxon>Sordariomycetidae</taxon>
        <taxon>Sordariales</taxon>
        <taxon>Podosporaceae</taxon>
        <taxon>Podospora</taxon>
    </lineage>
</organism>
<evidence type="ECO:0000313" key="2">
    <source>
        <dbReference type="EMBL" id="KAK4224084.1"/>
    </source>
</evidence>
<dbReference type="Proteomes" id="UP001301958">
    <property type="component" value="Unassembled WGS sequence"/>
</dbReference>
<gene>
    <name evidence="2" type="ORF">QBC38DRAFT_27007</name>
</gene>
<keyword evidence="1" id="KW-0732">Signal</keyword>
<comment type="caution">
    <text evidence="2">The sequence shown here is derived from an EMBL/GenBank/DDBJ whole genome shotgun (WGS) entry which is preliminary data.</text>
</comment>
<reference evidence="2" key="1">
    <citation type="journal article" date="2023" name="Mol. Phylogenet. Evol.">
        <title>Genome-scale phylogeny and comparative genomics of the fungal order Sordariales.</title>
        <authorList>
            <person name="Hensen N."/>
            <person name="Bonometti L."/>
            <person name="Westerberg I."/>
            <person name="Brannstrom I.O."/>
            <person name="Guillou S."/>
            <person name="Cros-Aarteil S."/>
            <person name="Calhoun S."/>
            <person name="Haridas S."/>
            <person name="Kuo A."/>
            <person name="Mondo S."/>
            <person name="Pangilinan J."/>
            <person name="Riley R."/>
            <person name="LaButti K."/>
            <person name="Andreopoulos B."/>
            <person name="Lipzen A."/>
            <person name="Chen C."/>
            <person name="Yan M."/>
            <person name="Daum C."/>
            <person name="Ng V."/>
            <person name="Clum A."/>
            <person name="Steindorff A."/>
            <person name="Ohm R.A."/>
            <person name="Martin F."/>
            <person name="Silar P."/>
            <person name="Natvig D.O."/>
            <person name="Lalanne C."/>
            <person name="Gautier V."/>
            <person name="Ament-Velasquez S.L."/>
            <person name="Kruys A."/>
            <person name="Hutchinson M.I."/>
            <person name="Powell A.J."/>
            <person name="Barry K."/>
            <person name="Miller A.N."/>
            <person name="Grigoriev I.V."/>
            <person name="Debuchy R."/>
            <person name="Gladieux P."/>
            <person name="Hiltunen Thoren M."/>
            <person name="Johannesson H."/>
        </authorList>
    </citation>
    <scope>NUCLEOTIDE SEQUENCE</scope>
    <source>
        <strain evidence="2">CBS 990.96</strain>
    </source>
</reference>
<feature type="signal peptide" evidence="1">
    <location>
        <begin position="1"/>
        <end position="16"/>
    </location>
</feature>
<evidence type="ECO:0008006" key="4">
    <source>
        <dbReference type="Google" id="ProtNLM"/>
    </source>
</evidence>